<dbReference type="PANTHER" id="PTHR10373:SF33">
    <property type="entry name" value="TRANSCRIPTION FACTOR 7"/>
    <property type="match status" value="1"/>
</dbReference>
<feature type="non-terminal residue" evidence="8">
    <location>
        <position position="1"/>
    </location>
</feature>
<dbReference type="InterPro" id="IPR024940">
    <property type="entry name" value="TCF/LEF"/>
</dbReference>
<sequence length="294" mass="32621">HRLQPAPLLSCPCHQLPPNFSLRPLLSDAGQRSPAWCTVSPVPPACAALSARAGAPAATMPQLSSGGEEDLGASDEMISFKDEGEQEEKIQENAFTERDLADLKSSLVNESEAHPEAVRRAQDAHRGYQEKLADHMDDVFVSLNQEWNNQRKSIIETYAPLLDLSPTPGFGYKYEETDLQFNFEVYNRSTKKCQKVGSHSIAGLCDRGAFWEKRSLPKLEDRWVQPGPAASKASPNQGFKLQEANLHIPGAFWEKRSLPKLEDRWVQPGPAASKASPNQRIFACRTLLQESLAE</sequence>
<proteinExistence type="predicted"/>
<feature type="domain" description="CTNNB1 binding N-teminal" evidence="7">
    <location>
        <begin position="65"/>
        <end position="137"/>
    </location>
</feature>
<evidence type="ECO:0000256" key="5">
    <source>
        <dbReference type="ARBA" id="ARBA00023163"/>
    </source>
</evidence>
<evidence type="ECO:0000259" key="7">
    <source>
        <dbReference type="Pfam" id="PF08347"/>
    </source>
</evidence>
<keyword evidence="6" id="KW-0539">Nucleus</keyword>
<comment type="subcellular location">
    <subcellularLocation>
        <location evidence="1">Nucleus</location>
    </subcellularLocation>
</comment>
<evidence type="ECO:0000256" key="4">
    <source>
        <dbReference type="ARBA" id="ARBA00023159"/>
    </source>
</evidence>
<keyword evidence="5" id="KW-0804">Transcription</keyword>
<dbReference type="InterPro" id="IPR027397">
    <property type="entry name" value="Catenin-bd_sf"/>
</dbReference>
<keyword evidence="3" id="KW-0238">DNA-binding</keyword>
<evidence type="ECO:0000256" key="3">
    <source>
        <dbReference type="ARBA" id="ARBA00023125"/>
    </source>
</evidence>
<dbReference type="Pfam" id="PF08347">
    <property type="entry name" value="CTNNB1_binding"/>
    <property type="match status" value="1"/>
</dbReference>
<evidence type="ECO:0000256" key="6">
    <source>
        <dbReference type="ARBA" id="ARBA00023242"/>
    </source>
</evidence>
<dbReference type="Proteomes" id="UP001176940">
    <property type="component" value="Unassembled WGS sequence"/>
</dbReference>
<dbReference type="PANTHER" id="PTHR10373">
    <property type="entry name" value="TRANSCRIPTION FACTOR 7 FAMILY MEMBER"/>
    <property type="match status" value="1"/>
</dbReference>
<evidence type="ECO:0000313" key="9">
    <source>
        <dbReference type="Proteomes" id="UP001176940"/>
    </source>
</evidence>
<dbReference type="Gene3D" id="4.10.900.10">
    <property type="entry name" value="TCF3-CBD (Catenin binding domain)"/>
    <property type="match status" value="1"/>
</dbReference>
<reference evidence="8" key="1">
    <citation type="submission" date="2023-07" db="EMBL/GenBank/DDBJ databases">
        <authorList>
            <person name="Stuckert A."/>
        </authorList>
    </citation>
    <scope>NUCLEOTIDE SEQUENCE</scope>
</reference>
<name>A0ABN9MGW5_9NEOB</name>
<accession>A0ABN9MGW5</accession>
<evidence type="ECO:0000256" key="1">
    <source>
        <dbReference type="ARBA" id="ARBA00004123"/>
    </source>
</evidence>
<dbReference type="InterPro" id="IPR013558">
    <property type="entry name" value="CTNNB1-bd_N"/>
</dbReference>
<gene>
    <name evidence="8" type="ORF">RIMI_LOCUS18361132</name>
</gene>
<keyword evidence="9" id="KW-1185">Reference proteome</keyword>
<evidence type="ECO:0000313" key="8">
    <source>
        <dbReference type="EMBL" id="CAJ0962715.1"/>
    </source>
</evidence>
<protein>
    <recommendedName>
        <fullName evidence="7">CTNNB1 binding N-teminal domain-containing protein</fullName>
    </recommendedName>
</protein>
<dbReference type="EMBL" id="CAUEEQ010055761">
    <property type="protein sequence ID" value="CAJ0962715.1"/>
    <property type="molecule type" value="Genomic_DNA"/>
</dbReference>
<comment type="caution">
    <text evidence="8">The sequence shown here is derived from an EMBL/GenBank/DDBJ whole genome shotgun (WGS) entry which is preliminary data.</text>
</comment>
<keyword evidence="2" id="KW-0805">Transcription regulation</keyword>
<keyword evidence="4" id="KW-0010">Activator</keyword>
<organism evidence="8 9">
    <name type="scientific">Ranitomeya imitator</name>
    <name type="common">mimic poison frog</name>
    <dbReference type="NCBI Taxonomy" id="111125"/>
    <lineage>
        <taxon>Eukaryota</taxon>
        <taxon>Metazoa</taxon>
        <taxon>Chordata</taxon>
        <taxon>Craniata</taxon>
        <taxon>Vertebrata</taxon>
        <taxon>Euteleostomi</taxon>
        <taxon>Amphibia</taxon>
        <taxon>Batrachia</taxon>
        <taxon>Anura</taxon>
        <taxon>Neobatrachia</taxon>
        <taxon>Hyloidea</taxon>
        <taxon>Dendrobatidae</taxon>
        <taxon>Dendrobatinae</taxon>
        <taxon>Ranitomeya</taxon>
    </lineage>
</organism>
<feature type="non-terminal residue" evidence="8">
    <location>
        <position position="294"/>
    </location>
</feature>
<evidence type="ECO:0000256" key="2">
    <source>
        <dbReference type="ARBA" id="ARBA00023015"/>
    </source>
</evidence>